<keyword evidence="1" id="KW-0472">Membrane</keyword>
<accession>A0A7M7T0U2</accession>
<reference evidence="3" key="2">
    <citation type="submission" date="2021-01" db="UniProtKB">
        <authorList>
            <consortium name="EnsemblMetazoa"/>
        </authorList>
    </citation>
    <scope>IDENTIFICATION</scope>
</reference>
<dbReference type="GO" id="GO:0017158">
    <property type="term" value="P:regulation of calcium ion-dependent exocytosis"/>
    <property type="evidence" value="ECO:0000318"/>
    <property type="project" value="GO_Central"/>
</dbReference>
<dbReference type="CDD" id="cd00276">
    <property type="entry name" value="C2B_Synaptotagmin"/>
    <property type="match status" value="1"/>
</dbReference>
<feature type="domain" description="C2" evidence="2">
    <location>
        <begin position="259"/>
        <end position="402"/>
    </location>
</feature>
<dbReference type="Proteomes" id="UP000007110">
    <property type="component" value="Unassembled WGS sequence"/>
</dbReference>
<dbReference type="PANTHER" id="PTHR10024:SF344">
    <property type="entry name" value="SYNAPTOTAGMIN-7"/>
    <property type="match status" value="1"/>
</dbReference>
<dbReference type="GO" id="GO:0005544">
    <property type="term" value="F:calcium-dependent phospholipid binding"/>
    <property type="evidence" value="ECO:0000318"/>
    <property type="project" value="GO_Central"/>
</dbReference>
<dbReference type="EnsemblMetazoa" id="XM_030989736">
    <property type="protein sequence ID" value="XP_030845596"/>
    <property type="gene ID" value="LOC115918765"/>
</dbReference>
<organism evidence="3 4">
    <name type="scientific">Strongylocentrotus purpuratus</name>
    <name type="common">Purple sea urchin</name>
    <dbReference type="NCBI Taxonomy" id="7668"/>
    <lineage>
        <taxon>Eukaryota</taxon>
        <taxon>Metazoa</taxon>
        <taxon>Echinodermata</taxon>
        <taxon>Eleutherozoa</taxon>
        <taxon>Echinozoa</taxon>
        <taxon>Echinoidea</taxon>
        <taxon>Euechinoidea</taxon>
        <taxon>Echinacea</taxon>
        <taxon>Camarodonta</taxon>
        <taxon>Echinidea</taxon>
        <taxon>Strongylocentrotidae</taxon>
        <taxon>Strongylocentrotus</taxon>
    </lineage>
</organism>
<dbReference type="GO" id="GO:0005886">
    <property type="term" value="C:plasma membrane"/>
    <property type="evidence" value="ECO:0000318"/>
    <property type="project" value="GO_Central"/>
</dbReference>
<dbReference type="SUPFAM" id="SSF49562">
    <property type="entry name" value="C2 domain (Calcium/lipid-binding domain, CaLB)"/>
    <property type="match status" value="2"/>
</dbReference>
<keyword evidence="4" id="KW-1185">Reference proteome</keyword>
<evidence type="ECO:0000313" key="3">
    <source>
        <dbReference type="EnsemblMetazoa" id="XP_030845596"/>
    </source>
</evidence>
<dbReference type="PROSITE" id="PS50004">
    <property type="entry name" value="C2"/>
    <property type="match status" value="2"/>
</dbReference>
<dbReference type="RefSeq" id="XP_030845596.1">
    <property type="nucleotide sequence ID" value="XM_030989736.1"/>
</dbReference>
<dbReference type="GO" id="GO:0016192">
    <property type="term" value="P:vesicle-mediated transport"/>
    <property type="evidence" value="ECO:0000318"/>
    <property type="project" value="GO_Central"/>
</dbReference>
<keyword evidence="1" id="KW-1133">Transmembrane helix</keyword>
<dbReference type="GeneID" id="115918765"/>
<dbReference type="InterPro" id="IPR000008">
    <property type="entry name" value="C2_dom"/>
</dbReference>
<feature type="transmembrane region" description="Helical" evidence="1">
    <location>
        <begin position="15"/>
        <end position="40"/>
    </location>
</feature>
<dbReference type="InParanoid" id="A0A7M7T0U2"/>
<dbReference type="GO" id="GO:0098793">
    <property type="term" value="C:presynapse"/>
    <property type="evidence" value="ECO:0007669"/>
    <property type="project" value="GOC"/>
</dbReference>
<evidence type="ECO:0000256" key="1">
    <source>
        <dbReference type="SAM" id="Phobius"/>
    </source>
</evidence>
<dbReference type="SMART" id="SM00239">
    <property type="entry name" value="C2"/>
    <property type="match status" value="2"/>
</dbReference>
<sequence>MAHGNLSYQSPTDVAIFWILRVVVPVVALGVILAIAFLIYTCCRKRKTEHKSEGDYPLERFAPSRSSSRYEKISLASSSGSSTSEGYGSLHSHSLLLGRHASSVHELTPVDDANYLDISDVETSPGDLGQVLVSLSYSKSKGLTMTILEATNLLLRPFSESIDPYVRIRVKSNDKDHFQDFQFQSSVKRKTQNPIFEETFVVNLSPVELRRYVIQLVVVNYHKYSRKDVIGEICIPLHDVTTTYEITKAYDLQAPQKKLCGEILLSLSYLPTSNRLLLGILRASNLTCPDDSRNIDPCVQASLIMGGRKYRKKKTGVVTADVNPVFNDKFFFEIPAEKLERIQILVAVTNERESGRQDSDTDPSYSDAEVGQVILAYRSTPRAHAHWMKMMSNPREKYCQWYDLTV</sequence>
<dbReference type="GO" id="GO:0061891">
    <property type="term" value="F:calcium ion sensor activity"/>
    <property type="evidence" value="ECO:0000318"/>
    <property type="project" value="GO_Central"/>
</dbReference>
<dbReference type="OMA" id="YTERMEL"/>
<dbReference type="Pfam" id="PF00168">
    <property type="entry name" value="C2"/>
    <property type="match status" value="2"/>
</dbReference>
<protein>
    <recommendedName>
        <fullName evidence="2">C2 domain-containing protein</fullName>
    </recommendedName>
</protein>
<name>A0A7M7T0U2_STRPU</name>
<feature type="domain" description="C2" evidence="2">
    <location>
        <begin position="127"/>
        <end position="250"/>
    </location>
</feature>
<dbReference type="AlphaFoldDB" id="A0A7M7T0U2"/>
<dbReference type="GO" id="GO:0006906">
    <property type="term" value="P:vesicle fusion"/>
    <property type="evidence" value="ECO:0000318"/>
    <property type="project" value="GO_Central"/>
</dbReference>
<dbReference type="PANTHER" id="PTHR10024">
    <property type="entry name" value="SYNAPTOTAGMIN"/>
    <property type="match status" value="1"/>
</dbReference>
<dbReference type="OrthoDB" id="67700at2759"/>
<reference evidence="4" key="1">
    <citation type="submission" date="2015-02" db="EMBL/GenBank/DDBJ databases">
        <title>Genome sequencing for Strongylocentrotus purpuratus.</title>
        <authorList>
            <person name="Murali S."/>
            <person name="Liu Y."/>
            <person name="Vee V."/>
            <person name="English A."/>
            <person name="Wang M."/>
            <person name="Skinner E."/>
            <person name="Han Y."/>
            <person name="Muzny D.M."/>
            <person name="Worley K.C."/>
            <person name="Gibbs R.A."/>
        </authorList>
    </citation>
    <scope>NUCLEOTIDE SEQUENCE</scope>
</reference>
<dbReference type="GO" id="GO:0030424">
    <property type="term" value="C:axon"/>
    <property type="evidence" value="ECO:0000318"/>
    <property type="project" value="GO_Central"/>
</dbReference>
<keyword evidence="1" id="KW-0812">Transmembrane</keyword>
<dbReference type="GO" id="GO:0045202">
    <property type="term" value="C:synapse"/>
    <property type="evidence" value="ECO:0000318"/>
    <property type="project" value="GO_Central"/>
</dbReference>
<evidence type="ECO:0000313" key="4">
    <source>
        <dbReference type="Proteomes" id="UP000007110"/>
    </source>
</evidence>
<dbReference type="GO" id="GO:0099502">
    <property type="term" value="P:calcium-dependent activation of synaptic vesicle fusion"/>
    <property type="evidence" value="ECO:0000318"/>
    <property type="project" value="GO_Central"/>
</dbReference>
<dbReference type="GO" id="GO:0070382">
    <property type="term" value="C:exocytic vesicle"/>
    <property type="evidence" value="ECO:0000318"/>
    <property type="project" value="GO_Central"/>
</dbReference>
<evidence type="ECO:0000259" key="2">
    <source>
        <dbReference type="PROSITE" id="PS50004"/>
    </source>
</evidence>
<dbReference type="GO" id="GO:0000149">
    <property type="term" value="F:SNARE binding"/>
    <property type="evidence" value="ECO:0000318"/>
    <property type="project" value="GO_Central"/>
</dbReference>
<proteinExistence type="predicted"/>
<dbReference type="FunFam" id="2.60.40.150:FF:000594">
    <property type="entry name" value="Uncharacterized protein"/>
    <property type="match status" value="1"/>
</dbReference>
<dbReference type="Gene3D" id="2.60.40.150">
    <property type="entry name" value="C2 domain"/>
    <property type="match status" value="2"/>
</dbReference>
<dbReference type="InterPro" id="IPR035892">
    <property type="entry name" value="C2_domain_sf"/>
</dbReference>
<dbReference type="KEGG" id="spu:115918765"/>